<proteinExistence type="predicted"/>
<keyword evidence="2" id="KW-1185">Reference proteome</keyword>
<gene>
    <name evidence="1" type="ORF">GOODEAATRI_003319</name>
</gene>
<comment type="caution">
    <text evidence="1">The sequence shown here is derived from an EMBL/GenBank/DDBJ whole genome shotgun (WGS) entry which is preliminary data.</text>
</comment>
<feature type="non-terminal residue" evidence="1">
    <location>
        <position position="1"/>
    </location>
</feature>
<dbReference type="Proteomes" id="UP001476798">
    <property type="component" value="Unassembled WGS sequence"/>
</dbReference>
<organism evidence="1 2">
    <name type="scientific">Goodea atripinnis</name>
    <dbReference type="NCBI Taxonomy" id="208336"/>
    <lineage>
        <taxon>Eukaryota</taxon>
        <taxon>Metazoa</taxon>
        <taxon>Chordata</taxon>
        <taxon>Craniata</taxon>
        <taxon>Vertebrata</taxon>
        <taxon>Euteleostomi</taxon>
        <taxon>Actinopterygii</taxon>
        <taxon>Neopterygii</taxon>
        <taxon>Teleostei</taxon>
        <taxon>Neoteleostei</taxon>
        <taxon>Acanthomorphata</taxon>
        <taxon>Ovalentaria</taxon>
        <taxon>Atherinomorphae</taxon>
        <taxon>Cyprinodontiformes</taxon>
        <taxon>Goodeidae</taxon>
        <taxon>Goodea</taxon>
    </lineage>
</organism>
<protein>
    <submittedName>
        <fullName evidence="1">Uncharacterized protein</fullName>
    </submittedName>
</protein>
<dbReference type="EMBL" id="JAHRIO010020118">
    <property type="protein sequence ID" value="MEQ2164126.1"/>
    <property type="molecule type" value="Genomic_DNA"/>
</dbReference>
<accession>A0ABV0MZ49</accession>
<name>A0ABV0MZ49_9TELE</name>
<evidence type="ECO:0000313" key="2">
    <source>
        <dbReference type="Proteomes" id="UP001476798"/>
    </source>
</evidence>
<sequence length="109" mass="11936">VSLRTTFRASLPAKTRSRSAIKTNYYPNWTMGVWHRARFTGSSPTCCFGSTSCLVLVTGEPPRGLKAQGVAIETVRFPLHPLAACVAHLTQRAGAWYHLPPVHPHPDGL</sequence>
<evidence type="ECO:0000313" key="1">
    <source>
        <dbReference type="EMBL" id="MEQ2164126.1"/>
    </source>
</evidence>
<reference evidence="1 2" key="1">
    <citation type="submission" date="2021-06" db="EMBL/GenBank/DDBJ databases">
        <authorList>
            <person name="Palmer J.M."/>
        </authorList>
    </citation>
    <scope>NUCLEOTIDE SEQUENCE [LARGE SCALE GENOMIC DNA]</scope>
    <source>
        <strain evidence="1 2">GA_2019</strain>
        <tissue evidence="1">Muscle</tissue>
    </source>
</reference>